<dbReference type="AlphaFoldDB" id="A0A2J6T166"/>
<evidence type="ECO:0000313" key="2">
    <source>
        <dbReference type="EMBL" id="PMD56757.1"/>
    </source>
</evidence>
<dbReference type="OrthoDB" id="10416404at2759"/>
<accession>A0A2J6T166</accession>
<feature type="region of interest" description="Disordered" evidence="1">
    <location>
        <begin position="19"/>
        <end position="143"/>
    </location>
</feature>
<evidence type="ECO:0000256" key="1">
    <source>
        <dbReference type="SAM" id="MobiDB-lite"/>
    </source>
</evidence>
<dbReference type="GeneID" id="36580142"/>
<dbReference type="Proteomes" id="UP000235371">
    <property type="component" value="Unassembled WGS sequence"/>
</dbReference>
<sequence>MGRPQFFSPEGIARTIAEAEAEASISAPRSQTARRNSLHEEAERLLPQARSEVQQNQTSNTGNALARMRREPGAQPEPQLPSAGGFAELSRFLERPEESQEDGLLSSRPGRRAPSHTPSASTVSRHVQSSTGPESATTYWQRPQYAHALPSFGPTRRPVEEDIPVDVLVHYFRSSARRCPRVRHQENGNSTLHLRTSQLRESLRATGYR</sequence>
<dbReference type="InParanoid" id="A0A2J6T166"/>
<feature type="compositionally biased region" description="Polar residues" evidence="1">
    <location>
        <begin position="51"/>
        <end position="63"/>
    </location>
</feature>
<proteinExistence type="predicted"/>
<gene>
    <name evidence="2" type="ORF">K444DRAFT_34534</name>
</gene>
<reference evidence="2 3" key="1">
    <citation type="submission" date="2016-04" db="EMBL/GenBank/DDBJ databases">
        <title>A degradative enzymes factory behind the ericoid mycorrhizal symbiosis.</title>
        <authorList>
            <consortium name="DOE Joint Genome Institute"/>
            <person name="Martino E."/>
            <person name="Morin E."/>
            <person name="Grelet G."/>
            <person name="Kuo A."/>
            <person name="Kohler A."/>
            <person name="Daghino S."/>
            <person name="Barry K."/>
            <person name="Choi C."/>
            <person name="Cichocki N."/>
            <person name="Clum A."/>
            <person name="Copeland A."/>
            <person name="Hainaut M."/>
            <person name="Haridas S."/>
            <person name="Labutti K."/>
            <person name="Lindquist E."/>
            <person name="Lipzen A."/>
            <person name="Khouja H.-R."/>
            <person name="Murat C."/>
            <person name="Ohm R."/>
            <person name="Olson A."/>
            <person name="Spatafora J."/>
            <person name="Veneault-Fourrey C."/>
            <person name="Henrissat B."/>
            <person name="Grigoriev I."/>
            <person name="Martin F."/>
            <person name="Perotto S."/>
        </authorList>
    </citation>
    <scope>NUCLEOTIDE SEQUENCE [LARGE SCALE GENOMIC DNA]</scope>
    <source>
        <strain evidence="2 3">E</strain>
    </source>
</reference>
<keyword evidence="3" id="KW-1185">Reference proteome</keyword>
<evidence type="ECO:0000313" key="3">
    <source>
        <dbReference type="Proteomes" id="UP000235371"/>
    </source>
</evidence>
<dbReference type="RefSeq" id="XP_024733661.1">
    <property type="nucleotide sequence ID" value="XM_024872061.1"/>
</dbReference>
<feature type="compositionally biased region" description="Polar residues" evidence="1">
    <location>
        <begin position="116"/>
        <end position="141"/>
    </location>
</feature>
<name>A0A2J6T166_9HELO</name>
<dbReference type="EMBL" id="KZ613847">
    <property type="protein sequence ID" value="PMD56757.1"/>
    <property type="molecule type" value="Genomic_DNA"/>
</dbReference>
<organism evidence="2 3">
    <name type="scientific">Hyaloscypha bicolor E</name>
    <dbReference type="NCBI Taxonomy" id="1095630"/>
    <lineage>
        <taxon>Eukaryota</taxon>
        <taxon>Fungi</taxon>
        <taxon>Dikarya</taxon>
        <taxon>Ascomycota</taxon>
        <taxon>Pezizomycotina</taxon>
        <taxon>Leotiomycetes</taxon>
        <taxon>Helotiales</taxon>
        <taxon>Hyaloscyphaceae</taxon>
        <taxon>Hyaloscypha</taxon>
        <taxon>Hyaloscypha bicolor</taxon>
    </lineage>
</organism>
<protein>
    <submittedName>
        <fullName evidence="2">Uncharacterized protein</fullName>
    </submittedName>
</protein>